<evidence type="ECO:0000256" key="1">
    <source>
        <dbReference type="ARBA" id="ARBA00004141"/>
    </source>
</evidence>
<dbReference type="RefSeq" id="WP_038101513.1">
    <property type="nucleotide sequence ID" value="NZ_JFDP01000002.1"/>
</dbReference>
<keyword evidence="6 9" id="KW-1133">Transmembrane helix</keyword>
<evidence type="ECO:0000256" key="2">
    <source>
        <dbReference type="ARBA" id="ARBA00005751"/>
    </source>
</evidence>
<proteinExistence type="inferred from homology"/>
<keyword evidence="7 9" id="KW-0811">Translocation</keyword>
<comment type="subcellular location">
    <subcellularLocation>
        <location evidence="9">Cell membrane</location>
        <topology evidence="9">Multi-pass membrane protein</topology>
    </subcellularLocation>
    <subcellularLocation>
        <location evidence="1 11">Membrane</location>
        <topology evidence="1 11">Multi-pass membrane protein</topology>
    </subcellularLocation>
</comment>
<dbReference type="PIRSF" id="PIRSF004557">
    <property type="entry name" value="SecY"/>
    <property type="match status" value="1"/>
</dbReference>
<dbReference type="HAMAP" id="MF_01465">
    <property type="entry name" value="SecY"/>
    <property type="match status" value="1"/>
</dbReference>
<keyword evidence="9" id="KW-1003">Cell membrane</keyword>
<dbReference type="InterPro" id="IPR002208">
    <property type="entry name" value="SecY/SEC61-alpha"/>
</dbReference>
<evidence type="ECO:0000256" key="10">
    <source>
        <dbReference type="RuleBase" id="RU000537"/>
    </source>
</evidence>
<evidence type="ECO:0000256" key="8">
    <source>
        <dbReference type="ARBA" id="ARBA00023136"/>
    </source>
</evidence>
<evidence type="ECO:0000256" key="3">
    <source>
        <dbReference type="ARBA" id="ARBA00022448"/>
    </source>
</evidence>
<keyword evidence="4 9" id="KW-0812">Transmembrane</keyword>
<dbReference type="InterPro" id="IPR030659">
    <property type="entry name" value="SecY_CS"/>
</dbReference>
<dbReference type="InterPro" id="IPR026593">
    <property type="entry name" value="SecY"/>
</dbReference>
<comment type="function">
    <text evidence="9 10">The central subunit of the protein translocation channel SecYEG. Consists of two halves formed by TMs 1-5 and 6-10. These two domains form a lateral gate at the front which open onto the bilayer between TMs 2 and 7, and are clamped together by SecE at the back. The channel is closed by both a pore ring composed of hydrophobic SecY resides and a short helix (helix 2A) on the extracellular side of the membrane which forms a plug. The plug probably moves laterally to allow the channel to open. The ring and the pore may move independently.</text>
</comment>
<dbReference type="eggNOG" id="COG0201">
    <property type="taxonomic scope" value="Bacteria"/>
</dbReference>
<dbReference type="InterPro" id="IPR023201">
    <property type="entry name" value="SecY_dom_sf"/>
</dbReference>
<sequence>MNTQPKKKNHFRSLFLIFKNKKVLISIIVTLSILILFRIGSVIPLPYIKLNGNFNSQGSFFSIINLLGGGGLSQFSIFAIGIGPFITAQIIMQLLSTELIPPLARLQKSGERGRKKIEVITRIITLPLAIMQAVVIINLLTRNNGFVSIAQNAPFQAGSALFYCLYIFVMVAGTYIALFLADLISKKGVGNGVTLLILTGIVASLFNQFSGILRNLGAISNERTSQIIGFLLYIMFYLMILIGVVFINNSTRKIPVQQTGQALILDYNKLPYLPIKIMTAGVMPVIFASTILAIPAQVSEFLDHSSHGYFIIQNYFIIDSWTGLGIYVILILLFTFFFSYVQLNPPKMAEDIKKAGRFIPGIKVGLETEKHITKIIHRMNWIGAPILAFLAALPHLVALTAKTINNNVPVIQSAQIFGGTSLIIMVTATLELWNAIKSASTTTSYSYQRKELETAISLKSMNENDAQNKKSQIW</sequence>
<comment type="subunit">
    <text evidence="9">Component of the Sec protein translocase complex. Heterotrimer consisting of SecY, SecE and SecG subunits. The heterotrimers can form oligomers, although 1 heterotrimer is thought to be able to translocate proteins. Interacts with the ribosome. Interacts with SecDF, and other proteins may be involved. Interacts with SecA.</text>
</comment>
<feature type="transmembrane region" description="Helical" evidence="9">
    <location>
        <begin position="60"/>
        <end position="86"/>
    </location>
</feature>
<evidence type="ECO:0000256" key="9">
    <source>
        <dbReference type="HAMAP-Rule" id="MF_01465"/>
    </source>
</evidence>
<dbReference type="EMBL" id="JFDP01000002">
    <property type="protein sequence ID" value="KEZ24140.1"/>
    <property type="molecule type" value="Genomic_DNA"/>
</dbReference>
<gene>
    <name evidence="9 13" type="primary">secY</name>
    <name evidence="13" type="ORF">UDIV_0260</name>
</gene>
<feature type="transmembrane region" description="Helical" evidence="9">
    <location>
        <begin position="316"/>
        <end position="338"/>
    </location>
</feature>
<evidence type="ECO:0000256" key="5">
    <source>
        <dbReference type="ARBA" id="ARBA00022927"/>
    </source>
</evidence>
<feature type="transmembrane region" description="Helical" evidence="9">
    <location>
        <begin position="227"/>
        <end position="247"/>
    </location>
</feature>
<evidence type="ECO:0000256" key="4">
    <source>
        <dbReference type="ARBA" id="ARBA00022692"/>
    </source>
</evidence>
<dbReference type="PRINTS" id="PR00303">
    <property type="entry name" value="SECYTRNLCASE"/>
</dbReference>
<dbReference type="SUPFAM" id="SSF103491">
    <property type="entry name" value="Preprotein translocase SecY subunit"/>
    <property type="match status" value="1"/>
</dbReference>
<feature type="transmembrane region" description="Helical" evidence="9">
    <location>
        <begin position="381"/>
        <end position="401"/>
    </location>
</feature>
<dbReference type="PANTHER" id="PTHR10906">
    <property type="entry name" value="SECY/SEC61-ALPHA FAMILY MEMBER"/>
    <property type="match status" value="1"/>
</dbReference>
<dbReference type="GO" id="GO:0043952">
    <property type="term" value="P:protein transport by the Sec complex"/>
    <property type="evidence" value="ECO:0007669"/>
    <property type="project" value="UniProtKB-UniRule"/>
</dbReference>
<dbReference type="GO" id="GO:0005886">
    <property type="term" value="C:plasma membrane"/>
    <property type="evidence" value="ECO:0007669"/>
    <property type="project" value="UniProtKB-SubCell"/>
</dbReference>
<dbReference type="PROSITE" id="PS00756">
    <property type="entry name" value="SECY_2"/>
    <property type="match status" value="1"/>
</dbReference>
<feature type="transmembrane region" description="Helical" evidence="9">
    <location>
        <begin position="277"/>
        <end position="296"/>
    </location>
</feature>
<evidence type="ECO:0000256" key="11">
    <source>
        <dbReference type="RuleBase" id="RU003484"/>
    </source>
</evidence>
<reference evidence="13 14" key="1">
    <citation type="submission" date="2014-02" db="EMBL/GenBank/DDBJ databases">
        <title>Genome sequence of Ureaplasma diversum strain 246.</title>
        <authorList>
            <person name="Sirand-Pugnet P."/>
            <person name="Breton M."/>
            <person name="Dordet-Frisoni E."/>
            <person name="Baranowski E."/>
            <person name="Barre A."/>
            <person name="Couture C."/>
            <person name="Dupuy V."/>
            <person name="Gaurivaud P."/>
            <person name="Jacob D."/>
            <person name="Lemaitre C."/>
            <person name="Manso-Silvan L."/>
            <person name="Nikolski M."/>
            <person name="Nouvel L.-X."/>
            <person name="Poumarat F."/>
            <person name="Tardy F."/>
            <person name="Thebault P."/>
            <person name="Theil S."/>
            <person name="Citti C."/>
            <person name="Thiaucourt F."/>
            <person name="Blanchard A."/>
        </authorList>
    </citation>
    <scope>NUCLEOTIDE SEQUENCE [LARGE SCALE GENOMIC DNA]</scope>
    <source>
        <strain evidence="13 14">NCTC 246</strain>
    </source>
</reference>
<feature type="transmembrane region" description="Helical" evidence="9">
    <location>
        <begin position="413"/>
        <end position="433"/>
    </location>
</feature>
<organism evidence="13 14">
    <name type="scientific">Ureaplasma diversum NCTC 246</name>
    <dbReference type="NCBI Taxonomy" id="1188241"/>
    <lineage>
        <taxon>Bacteria</taxon>
        <taxon>Bacillati</taxon>
        <taxon>Mycoplasmatota</taxon>
        <taxon>Mycoplasmoidales</taxon>
        <taxon>Mycoplasmoidaceae</taxon>
        <taxon>Ureaplasma</taxon>
    </lineage>
</organism>
<feature type="transmembrane region" description="Helical" evidence="9">
    <location>
        <begin position="188"/>
        <end position="207"/>
    </location>
</feature>
<name>A0A084F1P8_9BACT</name>
<protein>
    <recommendedName>
        <fullName evidence="9 10">Protein translocase subunit SecY</fullName>
    </recommendedName>
</protein>
<keyword evidence="14" id="KW-1185">Reference proteome</keyword>
<keyword evidence="8 9" id="KW-0472">Membrane</keyword>
<dbReference type="PROSITE" id="PS00755">
    <property type="entry name" value="SECY_1"/>
    <property type="match status" value="1"/>
</dbReference>
<evidence type="ECO:0000313" key="14">
    <source>
        <dbReference type="Proteomes" id="UP000028537"/>
    </source>
</evidence>
<dbReference type="Pfam" id="PF00344">
    <property type="entry name" value="SecY"/>
    <property type="match status" value="1"/>
</dbReference>
<dbReference type="NCBIfam" id="TIGR00967">
    <property type="entry name" value="3a0501s007"/>
    <property type="match status" value="1"/>
</dbReference>
<dbReference type="OrthoDB" id="9809248at2"/>
<feature type="transmembrane region" description="Helical" evidence="9">
    <location>
        <begin position="160"/>
        <end position="181"/>
    </location>
</feature>
<dbReference type="GO" id="GO:0065002">
    <property type="term" value="P:intracellular protein transmembrane transport"/>
    <property type="evidence" value="ECO:0007669"/>
    <property type="project" value="UniProtKB-UniRule"/>
</dbReference>
<comment type="caution">
    <text evidence="13">The sequence shown here is derived from an EMBL/GenBank/DDBJ whole genome shotgun (WGS) entry which is preliminary data.</text>
</comment>
<keyword evidence="3 9" id="KW-0813">Transport</keyword>
<evidence type="ECO:0000313" key="13">
    <source>
        <dbReference type="EMBL" id="KEZ24140.1"/>
    </source>
</evidence>
<dbReference type="Gene3D" id="1.10.3370.10">
    <property type="entry name" value="SecY subunit domain"/>
    <property type="match status" value="1"/>
</dbReference>
<evidence type="ECO:0000256" key="6">
    <source>
        <dbReference type="ARBA" id="ARBA00022989"/>
    </source>
</evidence>
<feature type="transmembrane region" description="Helical" evidence="9">
    <location>
        <begin position="119"/>
        <end position="140"/>
    </location>
</feature>
<evidence type="ECO:0000256" key="12">
    <source>
        <dbReference type="RuleBase" id="RU004349"/>
    </source>
</evidence>
<comment type="similarity">
    <text evidence="2 9 12">Belongs to the SecY/SEC61-alpha family.</text>
</comment>
<dbReference type="AlphaFoldDB" id="A0A084F1P8"/>
<accession>A0A084F1P8</accession>
<feature type="transmembrane region" description="Helical" evidence="9">
    <location>
        <begin position="23"/>
        <end position="48"/>
    </location>
</feature>
<dbReference type="Proteomes" id="UP000028537">
    <property type="component" value="Unassembled WGS sequence"/>
</dbReference>
<dbReference type="GO" id="GO:0006605">
    <property type="term" value="P:protein targeting"/>
    <property type="evidence" value="ECO:0007669"/>
    <property type="project" value="UniProtKB-UniRule"/>
</dbReference>
<keyword evidence="5 9" id="KW-0653">Protein transport</keyword>
<evidence type="ECO:0000256" key="7">
    <source>
        <dbReference type="ARBA" id="ARBA00023010"/>
    </source>
</evidence>